<name>A0A844FPM2_9LACO</name>
<protein>
    <submittedName>
        <fullName evidence="2">Uncharacterized protein</fullName>
    </submittedName>
</protein>
<dbReference type="RefSeq" id="WP_154487074.1">
    <property type="nucleotide sequence ID" value="NZ_VUMW01000019.1"/>
</dbReference>
<reference evidence="2 3" key="1">
    <citation type="submission" date="2019-08" db="EMBL/GenBank/DDBJ databases">
        <title>In-depth cultivation of the pig gut microbiome towards novel bacterial diversity and tailored functional studies.</title>
        <authorList>
            <person name="Wylensek D."/>
            <person name="Hitch T.C.A."/>
            <person name="Clavel T."/>
        </authorList>
    </citation>
    <scope>NUCLEOTIDE SEQUENCE [LARGE SCALE GENOMIC DNA]</scope>
    <source>
        <strain evidence="2 3">WCA-470BD-2E</strain>
    </source>
</reference>
<accession>A0A844FPM2</accession>
<dbReference type="EMBL" id="VUMW01000019">
    <property type="protein sequence ID" value="MST80183.1"/>
    <property type="molecule type" value="Genomic_DNA"/>
</dbReference>
<dbReference type="AlphaFoldDB" id="A0A844FPM2"/>
<organism evidence="2 3">
    <name type="scientific">Lactobacillus equicursoris</name>
    <dbReference type="NCBI Taxonomy" id="420645"/>
    <lineage>
        <taxon>Bacteria</taxon>
        <taxon>Bacillati</taxon>
        <taxon>Bacillota</taxon>
        <taxon>Bacilli</taxon>
        <taxon>Lactobacillales</taxon>
        <taxon>Lactobacillaceae</taxon>
        <taxon>Lactobacillus</taxon>
    </lineage>
</organism>
<feature type="transmembrane region" description="Helical" evidence="1">
    <location>
        <begin position="99"/>
        <end position="119"/>
    </location>
</feature>
<dbReference type="Pfam" id="PF09997">
    <property type="entry name" value="DUF2238"/>
    <property type="match status" value="1"/>
</dbReference>
<evidence type="ECO:0000313" key="2">
    <source>
        <dbReference type="EMBL" id="MST80183.1"/>
    </source>
</evidence>
<dbReference type="InterPro" id="IPR014509">
    <property type="entry name" value="YjdF-like"/>
</dbReference>
<comment type="caution">
    <text evidence="2">The sequence shown here is derived from an EMBL/GenBank/DDBJ whole genome shotgun (WGS) entry which is preliminary data.</text>
</comment>
<dbReference type="Proteomes" id="UP000452141">
    <property type="component" value="Unassembled WGS sequence"/>
</dbReference>
<proteinExistence type="predicted"/>
<evidence type="ECO:0000313" key="3">
    <source>
        <dbReference type="Proteomes" id="UP000452141"/>
    </source>
</evidence>
<feature type="transmembrane region" description="Helical" evidence="1">
    <location>
        <begin position="38"/>
        <end position="58"/>
    </location>
</feature>
<evidence type="ECO:0000256" key="1">
    <source>
        <dbReference type="SAM" id="Phobius"/>
    </source>
</evidence>
<feature type="transmembrane region" description="Helical" evidence="1">
    <location>
        <begin position="12"/>
        <end position="32"/>
    </location>
</feature>
<feature type="transmembrane region" description="Helical" evidence="1">
    <location>
        <begin position="126"/>
        <end position="144"/>
    </location>
</feature>
<keyword evidence="1" id="KW-1133">Transmembrane helix</keyword>
<sequence length="219" mass="25007">MRKQAIALKFTFIFVTLSMLVSLVTSSWHLLILGQKSYALLVAEVLAGLVLTVLPYLLGKIFHFYLPNFLYFFFMAFIYCAIYLGDAYHFYYVAYWDKFLHVISGALLFGAGLAVLGLFTKKELPAAFICLYGIAFAVFCGVLWECYEFTCDGLFNMNLQRYLSGNTPLVGRAALMDTMGDLIADLAGAFFFSLWAHHQLKSEPTWIESFFFKKRLKKK</sequence>
<gene>
    <name evidence="2" type="ORF">FYJ61_06920</name>
</gene>
<feature type="transmembrane region" description="Helical" evidence="1">
    <location>
        <begin position="70"/>
        <end position="93"/>
    </location>
</feature>
<keyword evidence="1" id="KW-0812">Transmembrane</keyword>
<keyword evidence="1" id="KW-0472">Membrane</keyword>